<accession>A0AAV2NMM1</accession>
<reference evidence="2" key="1">
    <citation type="submission" date="2024-04" db="EMBL/GenBank/DDBJ databases">
        <authorList>
            <consortium name="Molecular Ecology Group"/>
        </authorList>
    </citation>
    <scope>NUCLEOTIDE SEQUENCE</scope>
</reference>
<organism evidence="2 3">
    <name type="scientific">Lasius platythorax</name>
    <dbReference type="NCBI Taxonomy" id="488582"/>
    <lineage>
        <taxon>Eukaryota</taxon>
        <taxon>Metazoa</taxon>
        <taxon>Ecdysozoa</taxon>
        <taxon>Arthropoda</taxon>
        <taxon>Hexapoda</taxon>
        <taxon>Insecta</taxon>
        <taxon>Pterygota</taxon>
        <taxon>Neoptera</taxon>
        <taxon>Endopterygota</taxon>
        <taxon>Hymenoptera</taxon>
        <taxon>Apocrita</taxon>
        <taxon>Aculeata</taxon>
        <taxon>Formicoidea</taxon>
        <taxon>Formicidae</taxon>
        <taxon>Formicinae</taxon>
        <taxon>Lasius</taxon>
        <taxon>Lasius</taxon>
    </lineage>
</organism>
<dbReference type="AlphaFoldDB" id="A0AAV2NMM1"/>
<sequence length="403" mass="46676">MDVCNAFLYGKIDSDVYMSLLQDFNLKTNEVCKLKKTLYGLKGSPKGWNNRFHGVMIEQGFIRSEYDYCLYVRTTKLGKIFILLYVDNLLLAGTDKQEVLEVKSVLNRCFKMKDFGNVKHFLGIVIEQKLEEGEIILNQSKSLERIITKYNMDNCKAVSTPMEVNFKHETLKREKSESEELEHRCRQLIGTLMYVMLCTRPDLCNSISILSRYQSCASEDLWRALKRVLRYIKGTINLSLIFKRNSIIEDCIVGYVDSAGDNLDRRSTAGYIFKVLDCLISWSSKKQPTVALSSAEAEYAAMSIAASEACWLRFLFKDFMVKKEFVCVKLYEDNQSAIRVSKNPEFHKRLKHVDIKYHFIREKIKENIIDVTYISTNDQIADILTKPLGKSKFNKLRELMGLF</sequence>
<name>A0AAV2NMM1_9HYME</name>
<dbReference type="InterPro" id="IPR013103">
    <property type="entry name" value="RVT_2"/>
</dbReference>
<keyword evidence="3" id="KW-1185">Reference proteome</keyword>
<protein>
    <recommendedName>
        <fullName evidence="1">Reverse transcriptase Ty1/copia-type domain-containing protein</fullName>
    </recommendedName>
</protein>
<dbReference type="Proteomes" id="UP001497644">
    <property type="component" value="Chromosome 3"/>
</dbReference>
<gene>
    <name evidence="2" type="ORF">LPLAT_LOCUS7222</name>
</gene>
<dbReference type="GO" id="GO:0071897">
    <property type="term" value="P:DNA biosynthetic process"/>
    <property type="evidence" value="ECO:0007669"/>
    <property type="project" value="UniProtKB-ARBA"/>
</dbReference>
<dbReference type="PANTHER" id="PTHR11439">
    <property type="entry name" value="GAG-POL-RELATED RETROTRANSPOSON"/>
    <property type="match status" value="1"/>
</dbReference>
<evidence type="ECO:0000313" key="3">
    <source>
        <dbReference type="Proteomes" id="UP001497644"/>
    </source>
</evidence>
<feature type="domain" description="Reverse transcriptase Ty1/copia-type" evidence="1">
    <location>
        <begin position="1"/>
        <end position="163"/>
    </location>
</feature>
<proteinExistence type="predicted"/>
<dbReference type="PANTHER" id="PTHR11439:SF483">
    <property type="entry name" value="PEPTIDE SYNTHASE GLIP-LIKE, PUTATIVE (AFU_ORTHOLOGUE AFUA_3G12920)-RELATED"/>
    <property type="match status" value="1"/>
</dbReference>
<dbReference type="CDD" id="cd09272">
    <property type="entry name" value="RNase_HI_RT_Ty1"/>
    <property type="match status" value="1"/>
</dbReference>
<evidence type="ECO:0000313" key="2">
    <source>
        <dbReference type="EMBL" id="CAL1681064.1"/>
    </source>
</evidence>
<dbReference type="EMBL" id="OZ034826">
    <property type="protein sequence ID" value="CAL1681064.1"/>
    <property type="molecule type" value="Genomic_DNA"/>
</dbReference>
<dbReference type="SUPFAM" id="SSF56672">
    <property type="entry name" value="DNA/RNA polymerases"/>
    <property type="match status" value="1"/>
</dbReference>
<dbReference type="Pfam" id="PF07727">
    <property type="entry name" value="RVT_2"/>
    <property type="match status" value="1"/>
</dbReference>
<evidence type="ECO:0000259" key="1">
    <source>
        <dbReference type="Pfam" id="PF07727"/>
    </source>
</evidence>
<dbReference type="InterPro" id="IPR043502">
    <property type="entry name" value="DNA/RNA_pol_sf"/>
</dbReference>